<dbReference type="GO" id="GO:0005886">
    <property type="term" value="C:plasma membrane"/>
    <property type="evidence" value="ECO:0007669"/>
    <property type="project" value="UniProtKB-ARBA"/>
</dbReference>
<dbReference type="AlphaFoldDB" id="A0A9X5E3X4"/>
<comment type="similarity">
    <text evidence="1">Belongs to the CpsD/CapB family.</text>
</comment>
<keyword evidence="9" id="KW-0175">Coiled coil</keyword>
<evidence type="ECO:0000256" key="3">
    <source>
        <dbReference type="ARBA" id="ARBA00022679"/>
    </source>
</evidence>
<evidence type="ECO:0000313" key="15">
    <source>
        <dbReference type="Proteomes" id="UP000031532"/>
    </source>
</evidence>
<evidence type="ECO:0000256" key="11">
    <source>
        <dbReference type="SAM" id="Phobius"/>
    </source>
</evidence>
<sequence length="728" mass="79901">MESRVESREAVDINLQNLQLAIKRRWFSAAGVFGFVLGLSTLAALLQAPLYQAEGKLLLKKPSETSSLNPEKYEPRLEPLSAESNPVSTESEIVSSIPLAQKTIAALTLKDEEGKPLKPTALISQLTLKNIPATDVLQVAYESKDPREAAAVVNKLMSAYVDYNIQSNRAEASAAEDFIVKQLPQTESTVRAAEASLRRFKERHQIVSLEHEAISAVEVLKELQDQITLAEAALVQTQGRATKLQKEIALTSQDAVPINSLKESPGIQKTLAELQRVEGDLVVLQTRFEDTYPEVQKLQQKRDALKQLLEGRIGQMLGNSKQVSNRNLEAGELQQKLAEDLVRAEVERLSLSNRLNFLAQARTNYRQRAKILPQLEQQQRELERQVRAAQATYELMLKKLQELRVEQNRNIGNASIIETALVPETPLLGKRVMTLGLGGIAALLLAIATIAILELSDASIKTLREIKQVFGYTLIGSIPQLGKFIKLKPGRQQDCPVPELAVRNSPRSLTAEAYRMLQANLRFLNLDRPLKAVVVTSSVPKEGKSTVCANLAVAIAQLGRRVLLIDADLRSPIQHHIWQQTNVEGLSHVLVGGTDFQAAVEQVMPNLHVLTAGVLPPNPMALIDSQRMAALVSSLSDRYDFVIIDAPPLVVAADALTLGKITDGILLVARLGVVDYTNAVAAREALKCSCQTVLGVVANSVPSENRPYSSFHRDRSLGDRDATVVSSK</sequence>
<gene>
    <name evidence="14" type="ORF">QH73_0009440</name>
</gene>
<dbReference type="CDD" id="cd05387">
    <property type="entry name" value="BY-kinase"/>
    <property type="match status" value="1"/>
</dbReference>
<evidence type="ECO:0000259" key="13">
    <source>
        <dbReference type="Pfam" id="PF13807"/>
    </source>
</evidence>
<dbReference type="InterPro" id="IPR027417">
    <property type="entry name" value="P-loop_NTPase"/>
</dbReference>
<feature type="coiled-coil region" evidence="9">
    <location>
        <begin position="206"/>
        <end position="240"/>
    </location>
</feature>
<keyword evidence="11" id="KW-0472">Membrane</keyword>
<keyword evidence="7" id="KW-0829">Tyrosine-protein kinase</keyword>
<dbReference type="InterPro" id="IPR050445">
    <property type="entry name" value="Bact_polysacc_biosynth/exp"/>
</dbReference>
<evidence type="ECO:0000313" key="14">
    <source>
        <dbReference type="EMBL" id="NHC34880.1"/>
    </source>
</evidence>
<dbReference type="InterPro" id="IPR032807">
    <property type="entry name" value="GNVR"/>
</dbReference>
<feature type="domain" description="AAA" evidence="12">
    <location>
        <begin position="543"/>
        <end position="650"/>
    </location>
</feature>
<protein>
    <recommendedName>
        <fullName evidence="2">non-specific protein-tyrosine kinase</fullName>
        <ecNumber evidence="2">2.7.10.2</ecNumber>
    </recommendedName>
</protein>
<evidence type="ECO:0000256" key="1">
    <source>
        <dbReference type="ARBA" id="ARBA00007316"/>
    </source>
</evidence>
<feature type="transmembrane region" description="Helical" evidence="11">
    <location>
        <begin position="26"/>
        <end position="51"/>
    </location>
</feature>
<dbReference type="NCBIfam" id="TIGR01007">
    <property type="entry name" value="eps_fam"/>
    <property type="match status" value="1"/>
</dbReference>
<dbReference type="InterPro" id="IPR005702">
    <property type="entry name" value="Wzc-like_C"/>
</dbReference>
<evidence type="ECO:0000256" key="4">
    <source>
        <dbReference type="ARBA" id="ARBA00022741"/>
    </source>
</evidence>
<dbReference type="FunFam" id="3.40.50.300:FF:000527">
    <property type="entry name" value="Tyrosine-protein kinase etk"/>
    <property type="match status" value="1"/>
</dbReference>
<dbReference type="SUPFAM" id="SSF52540">
    <property type="entry name" value="P-loop containing nucleoside triphosphate hydrolases"/>
    <property type="match status" value="1"/>
</dbReference>
<dbReference type="Proteomes" id="UP000031532">
    <property type="component" value="Unassembled WGS sequence"/>
</dbReference>
<dbReference type="PANTHER" id="PTHR32309:SF13">
    <property type="entry name" value="FERRIC ENTEROBACTIN TRANSPORT PROTEIN FEPE"/>
    <property type="match status" value="1"/>
</dbReference>
<feature type="compositionally biased region" description="Basic and acidic residues" evidence="10">
    <location>
        <begin position="711"/>
        <end position="722"/>
    </location>
</feature>
<evidence type="ECO:0000256" key="8">
    <source>
        <dbReference type="ARBA" id="ARBA00051245"/>
    </source>
</evidence>
<keyword evidence="4" id="KW-0547">Nucleotide-binding</keyword>
<name>A0A9X5E3X4_9CYAN</name>
<comment type="caution">
    <text evidence="14">The sequence shown here is derived from an EMBL/GenBank/DDBJ whole genome shotgun (WGS) entry which is preliminary data.</text>
</comment>
<evidence type="ECO:0000256" key="5">
    <source>
        <dbReference type="ARBA" id="ARBA00022777"/>
    </source>
</evidence>
<keyword evidence="11" id="KW-1133">Transmembrane helix</keyword>
<keyword evidence="5" id="KW-0418">Kinase</keyword>
<evidence type="ECO:0000256" key="6">
    <source>
        <dbReference type="ARBA" id="ARBA00022840"/>
    </source>
</evidence>
<organism evidence="14 15">
    <name type="scientific">Scytonema millei VB511283</name>
    <dbReference type="NCBI Taxonomy" id="1245923"/>
    <lineage>
        <taxon>Bacteria</taxon>
        <taxon>Bacillati</taxon>
        <taxon>Cyanobacteriota</taxon>
        <taxon>Cyanophyceae</taxon>
        <taxon>Nostocales</taxon>
        <taxon>Scytonemataceae</taxon>
        <taxon>Scytonema</taxon>
    </lineage>
</organism>
<evidence type="ECO:0000256" key="10">
    <source>
        <dbReference type="SAM" id="MobiDB-lite"/>
    </source>
</evidence>
<accession>A0A9X5E3X4</accession>
<keyword evidence="3" id="KW-0808">Transferase</keyword>
<dbReference type="EC" id="2.7.10.2" evidence="2"/>
<evidence type="ECO:0000259" key="12">
    <source>
        <dbReference type="Pfam" id="PF13614"/>
    </source>
</evidence>
<feature type="region of interest" description="Disordered" evidence="10">
    <location>
        <begin position="65"/>
        <end position="85"/>
    </location>
</feature>
<dbReference type="GO" id="GO:0005524">
    <property type="term" value="F:ATP binding"/>
    <property type="evidence" value="ECO:0007669"/>
    <property type="project" value="UniProtKB-KW"/>
</dbReference>
<dbReference type="GO" id="GO:0004715">
    <property type="term" value="F:non-membrane spanning protein tyrosine kinase activity"/>
    <property type="evidence" value="ECO:0007669"/>
    <property type="project" value="UniProtKB-EC"/>
</dbReference>
<keyword evidence="11" id="KW-0812">Transmembrane</keyword>
<comment type="catalytic activity">
    <reaction evidence="8">
        <text>L-tyrosyl-[protein] + ATP = O-phospho-L-tyrosyl-[protein] + ADP + H(+)</text>
        <dbReference type="Rhea" id="RHEA:10596"/>
        <dbReference type="Rhea" id="RHEA-COMP:10136"/>
        <dbReference type="Rhea" id="RHEA-COMP:20101"/>
        <dbReference type="ChEBI" id="CHEBI:15378"/>
        <dbReference type="ChEBI" id="CHEBI:30616"/>
        <dbReference type="ChEBI" id="CHEBI:46858"/>
        <dbReference type="ChEBI" id="CHEBI:61978"/>
        <dbReference type="ChEBI" id="CHEBI:456216"/>
        <dbReference type="EC" id="2.7.10.2"/>
    </reaction>
</comment>
<dbReference type="RefSeq" id="WP_052290171.1">
    <property type="nucleotide sequence ID" value="NZ_JTJC03000002.1"/>
</dbReference>
<feature type="coiled-coil region" evidence="9">
    <location>
        <begin position="372"/>
        <end position="406"/>
    </location>
</feature>
<evidence type="ECO:0000256" key="2">
    <source>
        <dbReference type="ARBA" id="ARBA00011903"/>
    </source>
</evidence>
<dbReference type="InterPro" id="IPR025669">
    <property type="entry name" value="AAA_dom"/>
</dbReference>
<evidence type="ECO:0000256" key="7">
    <source>
        <dbReference type="ARBA" id="ARBA00023137"/>
    </source>
</evidence>
<feature type="domain" description="Tyrosine-protein kinase G-rich" evidence="13">
    <location>
        <begin position="376"/>
        <end position="451"/>
    </location>
</feature>
<dbReference type="Gene3D" id="3.40.50.300">
    <property type="entry name" value="P-loop containing nucleotide triphosphate hydrolases"/>
    <property type="match status" value="1"/>
</dbReference>
<keyword evidence="6" id="KW-0067">ATP-binding</keyword>
<evidence type="ECO:0000256" key="9">
    <source>
        <dbReference type="SAM" id="Coils"/>
    </source>
</evidence>
<keyword evidence="15" id="KW-1185">Reference proteome</keyword>
<dbReference type="Pfam" id="PF13807">
    <property type="entry name" value="GNVR"/>
    <property type="match status" value="1"/>
</dbReference>
<dbReference type="PANTHER" id="PTHR32309">
    <property type="entry name" value="TYROSINE-PROTEIN KINASE"/>
    <property type="match status" value="1"/>
</dbReference>
<feature type="region of interest" description="Disordered" evidence="10">
    <location>
        <begin position="705"/>
        <end position="728"/>
    </location>
</feature>
<proteinExistence type="inferred from homology"/>
<dbReference type="Pfam" id="PF13614">
    <property type="entry name" value="AAA_31"/>
    <property type="match status" value="1"/>
</dbReference>
<dbReference type="OrthoDB" id="9758283at2"/>
<dbReference type="GO" id="GO:0042802">
    <property type="term" value="F:identical protein binding"/>
    <property type="evidence" value="ECO:0007669"/>
    <property type="project" value="UniProtKB-ARBA"/>
</dbReference>
<reference evidence="14 15" key="1">
    <citation type="journal article" date="2015" name="Genome Announc.">
        <title>Draft Genome Sequence of the Terrestrial Cyanobacterium Scytonema millei VB511283, Isolated from Eastern India.</title>
        <authorList>
            <person name="Sen D."/>
            <person name="Chandrababunaidu M.M."/>
            <person name="Singh D."/>
            <person name="Sanghi N."/>
            <person name="Ghorai A."/>
            <person name="Mishra G.P."/>
            <person name="Madduluri M."/>
            <person name="Adhikary S.P."/>
            <person name="Tripathy S."/>
        </authorList>
    </citation>
    <scope>NUCLEOTIDE SEQUENCE [LARGE SCALE GENOMIC DNA]</scope>
    <source>
        <strain evidence="14 15">VB511283</strain>
    </source>
</reference>
<dbReference type="EMBL" id="JTJC03000002">
    <property type="protein sequence ID" value="NHC34880.1"/>
    <property type="molecule type" value="Genomic_DNA"/>
</dbReference>